<dbReference type="EMBL" id="HACA01032651">
    <property type="protein sequence ID" value="CDW50012.1"/>
    <property type="molecule type" value="Transcribed_RNA"/>
</dbReference>
<accession>A0A0K2VII3</accession>
<evidence type="ECO:0000313" key="1">
    <source>
        <dbReference type="EMBL" id="CDW50012.1"/>
    </source>
</evidence>
<name>A0A0K2VII3_LEPSM</name>
<proteinExistence type="predicted"/>
<dbReference type="OrthoDB" id="1739814at2759"/>
<sequence length="74" mass="8420">MSSERRAMIIVCLRTGRTLKENIEPTILPKSRADDGYEPFKESNGSGRLMIVRRAINELETSTGQEKFHRNVPS</sequence>
<organism evidence="1">
    <name type="scientific">Lepeophtheirus salmonis</name>
    <name type="common">Salmon louse</name>
    <name type="synonym">Caligus salmonis</name>
    <dbReference type="NCBI Taxonomy" id="72036"/>
    <lineage>
        <taxon>Eukaryota</taxon>
        <taxon>Metazoa</taxon>
        <taxon>Ecdysozoa</taxon>
        <taxon>Arthropoda</taxon>
        <taxon>Crustacea</taxon>
        <taxon>Multicrustacea</taxon>
        <taxon>Hexanauplia</taxon>
        <taxon>Copepoda</taxon>
        <taxon>Siphonostomatoida</taxon>
        <taxon>Caligidae</taxon>
        <taxon>Lepeophtheirus</taxon>
    </lineage>
</organism>
<reference evidence="1" key="1">
    <citation type="submission" date="2014-05" db="EMBL/GenBank/DDBJ databases">
        <authorList>
            <person name="Chronopoulou M."/>
        </authorList>
    </citation>
    <scope>NUCLEOTIDE SEQUENCE</scope>
    <source>
        <tissue evidence="1">Whole organism</tissue>
    </source>
</reference>
<dbReference type="AlphaFoldDB" id="A0A0K2VII3"/>
<protein>
    <submittedName>
        <fullName evidence="1">Uncharacterized protein</fullName>
    </submittedName>
</protein>